<keyword evidence="3" id="KW-1185">Reference proteome</keyword>
<comment type="caution">
    <text evidence="2">The sequence shown here is derived from an EMBL/GenBank/DDBJ whole genome shotgun (WGS) entry which is preliminary data.</text>
</comment>
<evidence type="ECO:0000313" key="2">
    <source>
        <dbReference type="EMBL" id="KAJ7757909.1"/>
    </source>
</evidence>
<feature type="region of interest" description="Disordered" evidence="1">
    <location>
        <begin position="137"/>
        <end position="160"/>
    </location>
</feature>
<reference evidence="2" key="1">
    <citation type="submission" date="2023-03" db="EMBL/GenBank/DDBJ databases">
        <title>Massive genome expansion in bonnet fungi (Mycena s.s.) driven by repeated elements and novel gene families across ecological guilds.</title>
        <authorList>
            <consortium name="Lawrence Berkeley National Laboratory"/>
            <person name="Harder C.B."/>
            <person name="Miyauchi S."/>
            <person name="Viragh M."/>
            <person name="Kuo A."/>
            <person name="Thoen E."/>
            <person name="Andreopoulos B."/>
            <person name="Lu D."/>
            <person name="Skrede I."/>
            <person name="Drula E."/>
            <person name="Henrissat B."/>
            <person name="Morin E."/>
            <person name="Kohler A."/>
            <person name="Barry K."/>
            <person name="LaButti K."/>
            <person name="Morin E."/>
            <person name="Salamov A."/>
            <person name="Lipzen A."/>
            <person name="Mereny Z."/>
            <person name="Hegedus B."/>
            <person name="Baldrian P."/>
            <person name="Stursova M."/>
            <person name="Weitz H."/>
            <person name="Taylor A."/>
            <person name="Grigoriev I.V."/>
            <person name="Nagy L.G."/>
            <person name="Martin F."/>
            <person name="Kauserud H."/>
        </authorList>
    </citation>
    <scope>NUCLEOTIDE SEQUENCE</scope>
    <source>
        <strain evidence="2">CBHHK182m</strain>
    </source>
</reference>
<feature type="compositionally biased region" description="Polar residues" evidence="1">
    <location>
        <begin position="137"/>
        <end position="147"/>
    </location>
</feature>
<organism evidence="2 3">
    <name type="scientific">Mycena metata</name>
    <dbReference type="NCBI Taxonomy" id="1033252"/>
    <lineage>
        <taxon>Eukaryota</taxon>
        <taxon>Fungi</taxon>
        <taxon>Dikarya</taxon>
        <taxon>Basidiomycota</taxon>
        <taxon>Agaricomycotina</taxon>
        <taxon>Agaricomycetes</taxon>
        <taxon>Agaricomycetidae</taxon>
        <taxon>Agaricales</taxon>
        <taxon>Marasmiineae</taxon>
        <taxon>Mycenaceae</taxon>
        <taxon>Mycena</taxon>
    </lineage>
</organism>
<proteinExistence type="predicted"/>
<name>A0AAD7J6A8_9AGAR</name>
<dbReference type="AlphaFoldDB" id="A0AAD7J6A8"/>
<feature type="region of interest" description="Disordered" evidence="1">
    <location>
        <begin position="29"/>
        <end position="59"/>
    </location>
</feature>
<evidence type="ECO:0000256" key="1">
    <source>
        <dbReference type="SAM" id="MobiDB-lite"/>
    </source>
</evidence>
<protein>
    <submittedName>
        <fullName evidence="2">Uncharacterized protein</fullName>
    </submittedName>
</protein>
<dbReference type="Proteomes" id="UP001215598">
    <property type="component" value="Unassembled WGS sequence"/>
</dbReference>
<gene>
    <name evidence="2" type="ORF">B0H16DRAFT_1457477</name>
</gene>
<accession>A0AAD7J6A8</accession>
<feature type="region of interest" description="Disordered" evidence="1">
    <location>
        <begin position="1"/>
        <end position="20"/>
    </location>
</feature>
<evidence type="ECO:0000313" key="3">
    <source>
        <dbReference type="Proteomes" id="UP001215598"/>
    </source>
</evidence>
<dbReference type="EMBL" id="JARKIB010000043">
    <property type="protein sequence ID" value="KAJ7757909.1"/>
    <property type="molecule type" value="Genomic_DNA"/>
</dbReference>
<sequence length="205" mass="22869">MAQADMTHKDEPEEGLVRIDCSETKLYADDRGDAGKMRPGTVRIRAPSDGKPVGLRGDARSTRASVCEAAGNRRSKYEWQGISIYAANHFIQLPEGVKRNSPRTIIAGLHPRRLHPRLISELCGSAFLVRQITSSNYQGKTRGGRNTLSRRKSDRTGKREKPDEAFLVDFPFDSGWFCCVAICAADIASNYRRETRGGQKTNQKK</sequence>